<keyword evidence="2" id="KW-1185">Reference proteome</keyword>
<protein>
    <submittedName>
        <fullName evidence="1">Uncharacterized protein</fullName>
    </submittedName>
</protein>
<evidence type="ECO:0000313" key="2">
    <source>
        <dbReference type="Proteomes" id="UP000277204"/>
    </source>
</evidence>
<name>A0A183LH74_9TREM</name>
<dbReference type="EMBL" id="UZAI01000877">
    <property type="protein sequence ID" value="VDO57207.1"/>
    <property type="molecule type" value="Genomic_DNA"/>
</dbReference>
<accession>A0A183LH74</accession>
<gene>
    <name evidence="1" type="ORF">SMRZ_LOCUS3149</name>
</gene>
<dbReference type="Proteomes" id="UP000277204">
    <property type="component" value="Unassembled WGS sequence"/>
</dbReference>
<sequence length="31" mass="3458">MASIKNRQSLVNDVAKFPSLLIRVTFGLLLI</sequence>
<evidence type="ECO:0000313" key="1">
    <source>
        <dbReference type="EMBL" id="VDO57207.1"/>
    </source>
</evidence>
<reference evidence="1 2" key="1">
    <citation type="submission" date="2018-11" db="EMBL/GenBank/DDBJ databases">
        <authorList>
            <consortium name="Pathogen Informatics"/>
        </authorList>
    </citation>
    <scope>NUCLEOTIDE SEQUENCE [LARGE SCALE GENOMIC DNA]</scope>
    <source>
        <strain evidence="1 2">Zambia</strain>
    </source>
</reference>
<dbReference type="AlphaFoldDB" id="A0A183LH74"/>
<organism evidence="1 2">
    <name type="scientific">Schistosoma margrebowiei</name>
    <dbReference type="NCBI Taxonomy" id="48269"/>
    <lineage>
        <taxon>Eukaryota</taxon>
        <taxon>Metazoa</taxon>
        <taxon>Spiralia</taxon>
        <taxon>Lophotrochozoa</taxon>
        <taxon>Platyhelminthes</taxon>
        <taxon>Trematoda</taxon>
        <taxon>Digenea</taxon>
        <taxon>Strigeidida</taxon>
        <taxon>Schistosomatoidea</taxon>
        <taxon>Schistosomatidae</taxon>
        <taxon>Schistosoma</taxon>
    </lineage>
</organism>
<proteinExistence type="predicted"/>